<feature type="domain" description="RGS" evidence="1">
    <location>
        <begin position="222"/>
        <end position="339"/>
    </location>
</feature>
<accession>A0A1Y2F1B8</accession>
<keyword evidence="3" id="KW-1185">Reference proteome</keyword>
<dbReference type="AlphaFoldDB" id="A0A1Y2F1B8"/>
<dbReference type="SUPFAM" id="SSF48097">
    <property type="entry name" value="Regulator of G-protein signaling, RGS"/>
    <property type="match status" value="1"/>
</dbReference>
<proteinExistence type="predicted"/>
<protein>
    <recommendedName>
        <fullName evidence="1">RGS domain-containing protein</fullName>
    </recommendedName>
</protein>
<evidence type="ECO:0000313" key="2">
    <source>
        <dbReference type="EMBL" id="ORY76755.1"/>
    </source>
</evidence>
<dbReference type="SMART" id="SM00315">
    <property type="entry name" value="RGS"/>
    <property type="match status" value="1"/>
</dbReference>
<name>A0A1Y2F1B8_9FUNG</name>
<dbReference type="InterPro" id="IPR044926">
    <property type="entry name" value="RGS_subdomain_2"/>
</dbReference>
<dbReference type="STRING" id="1754190.A0A1Y2F1B8"/>
<dbReference type="PANTHER" id="PTHR10845:SF192">
    <property type="entry name" value="DOUBLE HIT, ISOFORM B"/>
    <property type="match status" value="1"/>
</dbReference>
<dbReference type="Gene3D" id="1.10.167.10">
    <property type="entry name" value="Regulator of G-protein Signalling 4, domain 2"/>
    <property type="match status" value="1"/>
</dbReference>
<evidence type="ECO:0000313" key="3">
    <source>
        <dbReference type="Proteomes" id="UP000193920"/>
    </source>
</evidence>
<dbReference type="PANTHER" id="PTHR10845">
    <property type="entry name" value="REGULATOR OF G PROTEIN SIGNALING"/>
    <property type="match status" value="1"/>
</dbReference>
<dbReference type="OrthoDB" id="196547at2759"/>
<dbReference type="Proteomes" id="UP000193920">
    <property type="component" value="Unassembled WGS sequence"/>
</dbReference>
<dbReference type="CDD" id="cd07440">
    <property type="entry name" value="RGS"/>
    <property type="match status" value="1"/>
</dbReference>
<dbReference type="PROSITE" id="PS50132">
    <property type="entry name" value="RGS"/>
    <property type="match status" value="1"/>
</dbReference>
<dbReference type="EMBL" id="MCOG01000021">
    <property type="protein sequence ID" value="ORY76755.1"/>
    <property type="molecule type" value="Genomic_DNA"/>
</dbReference>
<organism evidence="2 3">
    <name type="scientific">Neocallimastix californiae</name>
    <dbReference type="NCBI Taxonomy" id="1754190"/>
    <lineage>
        <taxon>Eukaryota</taxon>
        <taxon>Fungi</taxon>
        <taxon>Fungi incertae sedis</taxon>
        <taxon>Chytridiomycota</taxon>
        <taxon>Chytridiomycota incertae sedis</taxon>
        <taxon>Neocallimastigomycetes</taxon>
        <taxon>Neocallimastigales</taxon>
        <taxon>Neocallimastigaceae</taxon>
        <taxon>Neocallimastix</taxon>
    </lineage>
</organism>
<sequence length="1035" mass="120491">MDDLDFLSKLKQESPEKKKLTPLRRFSNPSILSFQPNINSPLSGVYDEENERRIRIAKTIGSQYNRLSKHISSFIYIIIILENVKFGLTVDKNNTIEYLAKQIEAEYTFKFLLKEDSEDNFVTLECGGICDSNMIPLQFSDIIGDVIGMGDEIYCLNVFKINTPIRPKFSFDKQDRINTIGDDDKSDSFDTNDILPTIVPLKDDDSEKFTFRSIQSTKSDILLSKILSNRIGLQYFLNFCIKELVVEDILFWLDIECYQTIEPKLKELYVSFIIITYIIDGAPLKINISEELKNNFFIQYSENPMSNELFDEIQEEIYSTIQCFHYAKFEQSELFQSLLNTRKKDIEKYNNFNLKNVFDESFPHDIHFLIKTVHKYKSVIKAIKNENEKKNLAFTSEDGSKYLYKVLIVYLPVIKEQLVKNYFIEKERIRKIQKKVKREKEKKLANFFGENPSVDPIKKQIFSITMNLNIKDSALSNTNKLQIDDSLIYNDDDAETSNERLNSSSRIFYEDSNSEYDSSQFSSLEDLYKCAKKNLDSDEEDKPKNKENRNSVIFSMKKKADKLQQFFGDKIQTSQLYEQQALQNEIGENGLNTLKLKHKSPSIDYLSNINNLFNSKGTVKYNTKMKLFDDEDELPKTENFMDNSQRKMMTRRTNKINSILGTVIDEKLTGSVIVAANTTNATNTTNMTNTTITTNTTNTTNMTNTTNDGTQNLKQSKSFKEGTKDNEKIYSTISEKEDKDKYLIRDSEVDLSKGNMIQVRRMKKLRHVFGERINIDTLMKLQMKRNEIEKRNKIEKGIFTEYERKDIRNRCKKLENIFGTVPPTMMVNLNTNNNTKTNAFIMHRSSIISLSMMFVYDKEIADVMDIVSEIDEGSMISTDNGEDDLSNLREVNKTRLKKLRKFFGDDSDPASIINSIIISDLRKAIDKDITDIEQKKQLNSELDIIWKDIQEKSKHFMDSISEENTSKINDNSESIYKVSQSYKKYRTIELKAKQKSNDQLLNEEIHSDSEDNGELYDDSKWRDYVIDWLKTNHKI</sequence>
<dbReference type="InterPro" id="IPR036305">
    <property type="entry name" value="RGS_sf"/>
</dbReference>
<evidence type="ECO:0000259" key="1">
    <source>
        <dbReference type="PROSITE" id="PS50132"/>
    </source>
</evidence>
<reference evidence="2 3" key="1">
    <citation type="submission" date="2016-08" db="EMBL/GenBank/DDBJ databases">
        <title>A Parts List for Fungal Cellulosomes Revealed by Comparative Genomics.</title>
        <authorList>
            <consortium name="DOE Joint Genome Institute"/>
            <person name="Haitjema C.H."/>
            <person name="Gilmore S.P."/>
            <person name="Henske J.K."/>
            <person name="Solomon K.V."/>
            <person name="De Groot R."/>
            <person name="Kuo A."/>
            <person name="Mondo S.J."/>
            <person name="Salamov A.A."/>
            <person name="Labutti K."/>
            <person name="Zhao Z."/>
            <person name="Chiniquy J."/>
            <person name="Barry K."/>
            <person name="Brewer H.M."/>
            <person name="Purvine S.O."/>
            <person name="Wright A.T."/>
            <person name="Boxma B."/>
            <person name="Van Alen T."/>
            <person name="Hackstein J.H."/>
            <person name="Baker S.E."/>
            <person name="Grigoriev I.V."/>
            <person name="O'Malley M.A."/>
        </authorList>
    </citation>
    <scope>NUCLEOTIDE SEQUENCE [LARGE SCALE GENOMIC DNA]</scope>
    <source>
        <strain evidence="2 3">G1</strain>
    </source>
</reference>
<dbReference type="InterPro" id="IPR016137">
    <property type="entry name" value="RGS"/>
</dbReference>
<dbReference type="Pfam" id="PF00615">
    <property type="entry name" value="RGS"/>
    <property type="match status" value="1"/>
</dbReference>
<gene>
    <name evidence="2" type="ORF">LY90DRAFT_107757</name>
</gene>
<comment type="caution">
    <text evidence="2">The sequence shown here is derived from an EMBL/GenBank/DDBJ whole genome shotgun (WGS) entry which is preliminary data.</text>
</comment>